<name>A0A9X2H2M8_9HYPH</name>
<dbReference type="AlphaFoldDB" id="A0A9X2H2M8"/>
<sequence>MSPLADISLPIHNALIYVRNTGDWDVPAIDGIGHLWTSKTCVAVGCLPDIDGVTRIIVGDAADVPRTEHETFDGRIETPSKSVTVESVYDHDLAVVATGTPSTRVRIWTDGTSLSSIIIVGVHRHD</sequence>
<dbReference type="RefSeq" id="WP_253963010.1">
    <property type="nucleotide sequence ID" value="NZ_JALHBS010000018.1"/>
</dbReference>
<evidence type="ECO:0000313" key="2">
    <source>
        <dbReference type="Proteomes" id="UP001155220"/>
    </source>
</evidence>
<accession>A0A9X2H2M8</accession>
<evidence type="ECO:0000313" key="1">
    <source>
        <dbReference type="EMBL" id="MCP3054127.1"/>
    </source>
</evidence>
<comment type="caution">
    <text evidence="1">The sequence shown here is derived from an EMBL/GenBank/DDBJ whole genome shotgun (WGS) entry which is preliminary data.</text>
</comment>
<dbReference type="EMBL" id="JALHBS010000018">
    <property type="protein sequence ID" value="MCP3054127.1"/>
    <property type="molecule type" value="Genomic_DNA"/>
</dbReference>
<keyword evidence="2" id="KW-1185">Reference proteome</keyword>
<proteinExistence type="predicted"/>
<organism evidence="1 2">
    <name type="scientific">Aurantimonas marianensis</name>
    <dbReference type="NCBI Taxonomy" id="2920428"/>
    <lineage>
        <taxon>Bacteria</taxon>
        <taxon>Pseudomonadati</taxon>
        <taxon>Pseudomonadota</taxon>
        <taxon>Alphaproteobacteria</taxon>
        <taxon>Hyphomicrobiales</taxon>
        <taxon>Aurantimonadaceae</taxon>
        <taxon>Aurantimonas</taxon>
    </lineage>
</organism>
<gene>
    <name evidence="1" type="ORF">MJ956_03055</name>
</gene>
<protein>
    <submittedName>
        <fullName evidence="1">Uncharacterized protein</fullName>
    </submittedName>
</protein>
<dbReference type="Proteomes" id="UP001155220">
    <property type="component" value="Unassembled WGS sequence"/>
</dbReference>
<reference evidence="1" key="1">
    <citation type="submission" date="2022-03" db="EMBL/GenBank/DDBJ databases">
        <title>Aurantimonas Liuensis sp. Nov., isolated from the hadal seawater of the Mariana Trench.</title>
        <authorList>
            <person name="Liu R."/>
        </authorList>
    </citation>
    <scope>NUCLEOTIDE SEQUENCE</scope>
    <source>
        <strain evidence="1">LRZ36</strain>
    </source>
</reference>